<feature type="binding site" evidence="7">
    <location>
        <position position="45"/>
    </location>
    <ligand>
        <name>a divalent metal cation</name>
        <dbReference type="ChEBI" id="CHEBI:60240"/>
    </ligand>
</feature>
<gene>
    <name evidence="7 9" type="primary">surE</name>
    <name evidence="9" type="ORF">SELSPUOL_01077</name>
</gene>
<dbReference type="Proteomes" id="UP000003505">
    <property type="component" value="Unassembled WGS sequence"/>
</dbReference>
<dbReference type="GO" id="GO:0008253">
    <property type="term" value="F:5'-nucleotidase activity"/>
    <property type="evidence" value="ECO:0007669"/>
    <property type="project" value="UniProtKB-UniRule"/>
</dbReference>
<evidence type="ECO:0000256" key="5">
    <source>
        <dbReference type="ARBA" id="ARBA00022741"/>
    </source>
</evidence>
<evidence type="ECO:0000259" key="8">
    <source>
        <dbReference type="Pfam" id="PF01975"/>
    </source>
</evidence>
<evidence type="ECO:0000256" key="3">
    <source>
        <dbReference type="ARBA" id="ARBA00022490"/>
    </source>
</evidence>
<dbReference type="Gene3D" id="3.40.1210.10">
    <property type="entry name" value="Survival protein SurE-like phosphatase/nucleotidase"/>
    <property type="match status" value="1"/>
</dbReference>
<dbReference type="InterPro" id="IPR002828">
    <property type="entry name" value="SurE-like_Pase/nucleotidase"/>
</dbReference>
<feature type="domain" description="Survival protein SurE-like phosphatase/nucleotidase" evidence="8">
    <location>
        <begin position="9"/>
        <end position="195"/>
    </location>
</feature>
<evidence type="ECO:0000256" key="1">
    <source>
        <dbReference type="ARBA" id="ARBA00000815"/>
    </source>
</evidence>
<dbReference type="STRING" id="546271.Selsp_1165"/>
<organism evidence="9 10">
    <name type="scientific">Selenomonas sputigena (strain ATCC 35185 / DSM 20758 / CCUG 44933 / VPI D19B-28)</name>
    <dbReference type="NCBI Taxonomy" id="546271"/>
    <lineage>
        <taxon>Bacteria</taxon>
        <taxon>Bacillati</taxon>
        <taxon>Bacillota</taxon>
        <taxon>Negativicutes</taxon>
        <taxon>Selenomonadales</taxon>
        <taxon>Selenomonadaceae</taxon>
        <taxon>Selenomonas</taxon>
    </lineage>
</organism>
<keyword evidence="3 7" id="KW-0963">Cytoplasm</keyword>
<comment type="catalytic activity">
    <reaction evidence="1 7">
        <text>a ribonucleoside 5'-phosphate + H2O = a ribonucleoside + phosphate</text>
        <dbReference type="Rhea" id="RHEA:12484"/>
        <dbReference type="ChEBI" id="CHEBI:15377"/>
        <dbReference type="ChEBI" id="CHEBI:18254"/>
        <dbReference type="ChEBI" id="CHEBI:43474"/>
        <dbReference type="ChEBI" id="CHEBI:58043"/>
        <dbReference type="EC" id="3.1.3.5"/>
    </reaction>
</comment>
<dbReference type="eggNOG" id="COG0496">
    <property type="taxonomic scope" value="Bacteria"/>
</dbReference>
<comment type="similarity">
    <text evidence="2 7">Belongs to the SurE nucleotidase family.</text>
</comment>
<protein>
    <recommendedName>
        <fullName evidence="7">5'-nucleotidase SurE</fullName>
        <ecNumber evidence="7">3.1.3.5</ecNumber>
    </recommendedName>
    <alternativeName>
        <fullName evidence="7">Nucleoside 5'-monophosphate phosphohydrolase</fullName>
    </alternativeName>
</protein>
<dbReference type="GO" id="GO:0046872">
    <property type="term" value="F:metal ion binding"/>
    <property type="evidence" value="ECO:0007669"/>
    <property type="project" value="UniProtKB-UniRule"/>
</dbReference>
<keyword evidence="5 7" id="KW-0547">Nucleotide-binding</keyword>
<dbReference type="NCBIfam" id="TIGR00087">
    <property type="entry name" value="surE"/>
    <property type="match status" value="1"/>
</dbReference>
<evidence type="ECO:0000256" key="2">
    <source>
        <dbReference type="ARBA" id="ARBA00011062"/>
    </source>
</evidence>
<comment type="subcellular location">
    <subcellularLocation>
        <location evidence="7">Cytoplasm</location>
    </subcellularLocation>
</comment>
<feature type="binding site" evidence="7">
    <location>
        <position position="15"/>
    </location>
    <ligand>
        <name>a divalent metal cation</name>
        <dbReference type="ChEBI" id="CHEBI:60240"/>
    </ligand>
</feature>
<accession>C9LTR6</accession>
<dbReference type="SUPFAM" id="SSF64167">
    <property type="entry name" value="SurE-like"/>
    <property type="match status" value="1"/>
</dbReference>
<comment type="caution">
    <text evidence="9">The sequence shown here is derived from an EMBL/GenBank/DDBJ whole genome shotgun (WGS) entry which is preliminary data.</text>
</comment>
<dbReference type="Pfam" id="PF01975">
    <property type="entry name" value="SurE"/>
    <property type="match status" value="1"/>
</dbReference>
<name>C9LTR6_SELS3</name>
<dbReference type="EC" id="3.1.3.5" evidence="7"/>
<dbReference type="GO" id="GO:0008254">
    <property type="term" value="F:3'-nucleotidase activity"/>
    <property type="evidence" value="ECO:0007669"/>
    <property type="project" value="TreeGrafter"/>
</dbReference>
<dbReference type="PANTHER" id="PTHR30457:SF12">
    <property type="entry name" value="5'_3'-NUCLEOTIDASE SURE"/>
    <property type="match status" value="1"/>
</dbReference>
<comment type="cofactor">
    <cofactor evidence="7">
        <name>a divalent metal cation</name>
        <dbReference type="ChEBI" id="CHEBI:60240"/>
    </cofactor>
    <text evidence="7">Binds 1 divalent metal cation per subunit.</text>
</comment>
<evidence type="ECO:0000256" key="6">
    <source>
        <dbReference type="ARBA" id="ARBA00022801"/>
    </source>
</evidence>
<evidence type="ECO:0000256" key="4">
    <source>
        <dbReference type="ARBA" id="ARBA00022723"/>
    </source>
</evidence>
<dbReference type="GO" id="GO:0005737">
    <property type="term" value="C:cytoplasm"/>
    <property type="evidence" value="ECO:0007669"/>
    <property type="project" value="UniProtKB-SubCell"/>
</dbReference>
<keyword evidence="6 7" id="KW-0378">Hydrolase</keyword>
<dbReference type="EMBL" id="ACKP02000015">
    <property type="protein sequence ID" value="EEX77800.1"/>
    <property type="molecule type" value="Genomic_DNA"/>
</dbReference>
<dbReference type="HAMAP" id="MF_00060">
    <property type="entry name" value="SurE"/>
    <property type="match status" value="1"/>
</dbReference>
<dbReference type="GO" id="GO:0000166">
    <property type="term" value="F:nucleotide binding"/>
    <property type="evidence" value="ECO:0007669"/>
    <property type="project" value="UniProtKB-KW"/>
</dbReference>
<sequence>MERTDVLRILLTNDDGVEAAGIEALVRVLSPHHTVVVAAPAFEQSGMSHAITVKKCIRLDRYRPLEERYGVAAYRIEGTPADCVKLYLEAISSDIYPEYVISGINHGANLGTDVLYSGTANAAMEAYLHGITATAVSLDMKSEISYDTAARLMEENLFSLFYEEGKVNFYNVNFPKKFGENGPQFVFTQLGRRNYINAFQRMEDVDGKECYFLGGEILDEGNSDATDIAAAERGYISVTPLQTDLTDYLYLEKLLR</sequence>
<comment type="function">
    <text evidence="7">Nucleotidase that shows phosphatase activity on nucleoside 5'-monophosphates.</text>
</comment>
<dbReference type="PANTHER" id="PTHR30457">
    <property type="entry name" value="5'-NUCLEOTIDASE SURE"/>
    <property type="match status" value="1"/>
</dbReference>
<evidence type="ECO:0000313" key="10">
    <source>
        <dbReference type="Proteomes" id="UP000003505"/>
    </source>
</evidence>
<proteinExistence type="inferred from homology"/>
<feature type="binding site" evidence="7">
    <location>
        <position position="14"/>
    </location>
    <ligand>
        <name>a divalent metal cation</name>
        <dbReference type="ChEBI" id="CHEBI:60240"/>
    </ligand>
</feature>
<feature type="binding site" evidence="7">
    <location>
        <position position="105"/>
    </location>
    <ligand>
        <name>a divalent metal cation</name>
        <dbReference type="ChEBI" id="CHEBI:60240"/>
    </ligand>
</feature>
<evidence type="ECO:0000256" key="7">
    <source>
        <dbReference type="HAMAP-Rule" id="MF_00060"/>
    </source>
</evidence>
<dbReference type="InterPro" id="IPR036523">
    <property type="entry name" value="SurE-like_sf"/>
</dbReference>
<reference evidence="9 10" key="1">
    <citation type="submission" date="2009-09" db="EMBL/GenBank/DDBJ databases">
        <authorList>
            <person name="Weinstock G."/>
            <person name="Sodergren E."/>
            <person name="Clifton S."/>
            <person name="Fulton L."/>
            <person name="Fulton B."/>
            <person name="Courtney L."/>
            <person name="Fronick C."/>
            <person name="Harrison M."/>
            <person name="Strong C."/>
            <person name="Farmer C."/>
            <person name="Delahaunty K."/>
            <person name="Markovic C."/>
            <person name="Hall O."/>
            <person name="Minx P."/>
            <person name="Tomlinson C."/>
            <person name="Mitreva M."/>
            <person name="Nelson J."/>
            <person name="Hou S."/>
            <person name="Wollam A."/>
            <person name="Pepin K.H."/>
            <person name="Johnson M."/>
            <person name="Bhonagiri V."/>
            <person name="Nash W.E."/>
            <person name="Warren W."/>
            <person name="Chinwalla A."/>
            <person name="Mardis E.R."/>
            <person name="Wilson R.K."/>
        </authorList>
    </citation>
    <scope>NUCLEOTIDE SEQUENCE [LARGE SCALE GENOMIC DNA]</scope>
    <source>
        <strain evidence="10">ATCC 35185 / DSM 20758 / VPI D19B-28</strain>
    </source>
</reference>
<evidence type="ECO:0000313" key="9">
    <source>
        <dbReference type="EMBL" id="EEX77800.1"/>
    </source>
</evidence>
<keyword evidence="4 7" id="KW-0479">Metal-binding</keyword>
<dbReference type="AlphaFoldDB" id="C9LTR6"/>
<dbReference type="GO" id="GO:0004309">
    <property type="term" value="F:exopolyphosphatase activity"/>
    <property type="evidence" value="ECO:0007669"/>
    <property type="project" value="TreeGrafter"/>
</dbReference>
<dbReference type="InterPro" id="IPR030048">
    <property type="entry name" value="SurE"/>
</dbReference>